<reference evidence="1" key="1">
    <citation type="submission" date="2014-11" db="EMBL/GenBank/DDBJ databases">
        <authorList>
            <person name="Amaro Gonzalez C."/>
        </authorList>
    </citation>
    <scope>NUCLEOTIDE SEQUENCE</scope>
</reference>
<sequence length="69" mass="7888">MAHSLCKWSERRHTQEGRRGDTVLEILTLKTSRTREWICPSGQISPLRLQDALNGINRVSESVGCHEKD</sequence>
<proteinExistence type="predicted"/>
<dbReference type="AlphaFoldDB" id="A0A0E9U2S9"/>
<dbReference type="EMBL" id="GBXM01049339">
    <property type="protein sequence ID" value="JAH59238.1"/>
    <property type="molecule type" value="Transcribed_RNA"/>
</dbReference>
<name>A0A0E9U2S9_ANGAN</name>
<reference evidence="1" key="2">
    <citation type="journal article" date="2015" name="Fish Shellfish Immunol.">
        <title>Early steps in the European eel (Anguilla anguilla)-Vibrio vulnificus interaction in the gills: Role of the RtxA13 toxin.</title>
        <authorList>
            <person name="Callol A."/>
            <person name="Pajuelo D."/>
            <person name="Ebbesson L."/>
            <person name="Teles M."/>
            <person name="MacKenzie S."/>
            <person name="Amaro C."/>
        </authorList>
    </citation>
    <scope>NUCLEOTIDE SEQUENCE</scope>
</reference>
<accession>A0A0E9U2S9</accession>
<protein>
    <submittedName>
        <fullName evidence="1">Uncharacterized protein</fullName>
    </submittedName>
</protein>
<evidence type="ECO:0000313" key="1">
    <source>
        <dbReference type="EMBL" id="JAH59238.1"/>
    </source>
</evidence>
<organism evidence="1">
    <name type="scientific">Anguilla anguilla</name>
    <name type="common">European freshwater eel</name>
    <name type="synonym">Muraena anguilla</name>
    <dbReference type="NCBI Taxonomy" id="7936"/>
    <lineage>
        <taxon>Eukaryota</taxon>
        <taxon>Metazoa</taxon>
        <taxon>Chordata</taxon>
        <taxon>Craniata</taxon>
        <taxon>Vertebrata</taxon>
        <taxon>Euteleostomi</taxon>
        <taxon>Actinopterygii</taxon>
        <taxon>Neopterygii</taxon>
        <taxon>Teleostei</taxon>
        <taxon>Anguilliformes</taxon>
        <taxon>Anguillidae</taxon>
        <taxon>Anguilla</taxon>
    </lineage>
</organism>